<dbReference type="AlphaFoldDB" id="A0A8J6Y482"/>
<reference evidence="2 3" key="1">
    <citation type="submission" date="2020-08" db="EMBL/GenBank/DDBJ databases">
        <title>Acidobacteriota in marine sediments use diverse sulfur dissimilation pathways.</title>
        <authorList>
            <person name="Wasmund K."/>
        </authorList>
    </citation>
    <scope>NUCLEOTIDE SEQUENCE [LARGE SCALE GENOMIC DNA]</scope>
    <source>
        <strain evidence="2">MAG AM3-A</strain>
    </source>
</reference>
<dbReference type="Proteomes" id="UP000598633">
    <property type="component" value="Unassembled WGS sequence"/>
</dbReference>
<evidence type="ECO:0000313" key="2">
    <source>
        <dbReference type="EMBL" id="MBD3870568.1"/>
    </source>
</evidence>
<dbReference type="InterPro" id="IPR052716">
    <property type="entry name" value="MOSC_domain"/>
</dbReference>
<dbReference type="EMBL" id="JACXWA010000069">
    <property type="protein sequence ID" value="MBD3870568.1"/>
    <property type="molecule type" value="Genomic_DNA"/>
</dbReference>
<dbReference type="PROSITE" id="PS51340">
    <property type="entry name" value="MOSC"/>
    <property type="match status" value="1"/>
</dbReference>
<dbReference type="PANTHER" id="PTHR36930">
    <property type="entry name" value="METAL-SULFUR CLUSTER BIOSYNTHESIS PROTEINS YUAD-RELATED"/>
    <property type="match status" value="1"/>
</dbReference>
<evidence type="ECO:0000259" key="1">
    <source>
        <dbReference type="PROSITE" id="PS51340"/>
    </source>
</evidence>
<dbReference type="InterPro" id="IPR011037">
    <property type="entry name" value="Pyrv_Knase-like_insert_dom_sf"/>
</dbReference>
<sequence>MQGTIFNVCVSTRKGTPKRAVDRVFLRRHHGLEGDAHSGNWHRQVSLLDAGDISDMKAKGLSLKPGAFGENVVISGLNTRNLGIGSRLRLDEAEVEISQIGKVCHSRCAIYYQAGDCIMPRHGLFASVTRDGAVHTGSEVEVVYSLPRATVQAAVIASTGAENPGDEAVTILQDELGAHIAWRGQAPGSTDEAIALLRQLCGRGLDLVVALVSNSPGCSILREALRAVMDLPFRVPATRSLIYGTGAGAIVVAASVPHCADSLRSSAPNLGSAIAELRLARAAENGGQRTGPTAMTVRIDEKTPEA</sequence>
<comment type="caution">
    <text evidence="2">The sequence shown here is derived from an EMBL/GenBank/DDBJ whole genome shotgun (WGS) entry which is preliminary data.</text>
</comment>
<name>A0A8J6Y482_9BACT</name>
<dbReference type="GO" id="GO:0030151">
    <property type="term" value="F:molybdenum ion binding"/>
    <property type="evidence" value="ECO:0007669"/>
    <property type="project" value="InterPro"/>
</dbReference>
<dbReference type="Gene3D" id="2.40.33.20">
    <property type="entry name" value="PK beta-barrel domain-like"/>
    <property type="match status" value="1"/>
</dbReference>
<dbReference type="PANTHER" id="PTHR36930:SF1">
    <property type="entry name" value="MOSC DOMAIN-CONTAINING PROTEIN"/>
    <property type="match status" value="1"/>
</dbReference>
<accession>A0A8J6Y482</accession>
<dbReference type="Pfam" id="PF03473">
    <property type="entry name" value="MOSC"/>
    <property type="match status" value="1"/>
</dbReference>
<proteinExistence type="predicted"/>
<dbReference type="GO" id="GO:0003824">
    <property type="term" value="F:catalytic activity"/>
    <property type="evidence" value="ECO:0007669"/>
    <property type="project" value="InterPro"/>
</dbReference>
<dbReference type="InterPro" id="IPR005302">
    <property type="entry name" value="MoCF_Sase_C"/>
</dbReference>
<feature type="domain" description="MOSC" evidence="1">
    <location>
        <begin position="18"/>
        <end position="143"/>
    </location>
</feature>
<protein>
    <submittedName>
        <fullName evidence="2">Molybdenum cofactor biosynthesis protein</fullName>
    </submittedName>
</protein>
<dbReference type="GO" id="GO:0030170">
    <property type="term" value="F:pyridoxal phosphate binding"/>
    <property type="evidence" value="ECO:0007669"/>
    <property type="project" value="InterPro"/>
</dbReference>
<organism evidence="2 3">
    <name type="scientific">Candidatus Sulfomarinibacter kjeldsenii</name>
    <dbReference type="NCBI Taxonomy" id="2885994"/>
    <lineage>
        <taxon>Bacteria</taxon>
        <taxon>Pseudomonadati</taxon>
        <taxon>Acidobacteriota</taxon>
        <taxon>Thermoanaerobaculia</taxon>
        <taxon>Thermoanaerobaculales</taxon>
        <taxon>Candidatus Sulfomarinibacteraceae</taxon>
        <taxon>Candidatus Sulfomarinibacter</taxon>
    </lineage>
</organism>
<gene>
    <name evidence="2" type="ORF">IFJ97_04340</name>
</gene>
<dbReference type="SUPFAM" id="SSF50800">
    <property type="entry name" value="PK beta-barrel domain-like"/>
    <property type="match status" value="1"/>
</dbReference>
<evidence type="ECO:0000313" key="3">
    <source>
        <dbReference type="Proteomes" id="UP000598633"/>
    </source>
</evidence>